<dbReference type="InterPro" id="IPR050668">
    <property type="entry name" value="Cytochrome_b5"/>
</dbReference>
<dbReference type="InterPro" id="IPR001199">
    <property type="entry name" value="Cyt_B5-like_heme/steroid-bd"/>
</dbReference>
<evidence type="ECO:0000256" key="2">
    <source>
        <dbReference type="ARBA" id="ARBA00022723"/>
    </source>
</evidence>
<accession>A0A840S8X4</accession>
<keyword evidence="1" id="KW-0349">Heme</keyword>
<dbReference type="GO" id="GO:0020037">
    <property type="term" value="F:heme binding"/>
    <property type="evidence" value="ECO:0007669"/>
    <property type="project" value="TreeGrafter"/>
</dbReference>
<sequence length="117" mass="12642">MRSLFYAVTALFWLALLALSGAAPLELQAPPPTADERRISTTELARHARADDCWLAINGQVYALTAYLPEHPADPALLPARCGQDASAAYRDKGIGRAHSARADRLLAQYRIGALAD</sequence>
<dbReference type="SUPFAM" id="SSF55856">
    <property type="entry name" value="Cytochrome b5-like heme/steroid binding domain"/>
    <property type="match status" value="1"/>
</dbReference>
<evidence type="ECO:0000256" key="1">
    <source>
        <dbReference type="ARBA" id="ARBA00022617"/>
    </source>
</evidence>
<evidence type="ECO:0000259" key="5">
    <source>
        <dbReference type="PROSITE" id="PS50255"/>
    </source>
</evidence>
<dbReference type="Pfam" id="PF00173">
    <property type="entry name" value="Cyt-b5"/>
    <property type="match status" value="1"/>
</dbReference>
<dbReference type="GO" id="GO:0046872">
    <property type="term" value="F:metal ion binding"/>
    <property type="evidence" value="ECO:0007669"/>
    <property type="project" value="UniProtKB-KW"/>
</dbReference>
<dbReference type="EMBL" id="JACHHO010000007">
    <property type="protein sequence ID" value="MBB5206093.1"/>
    <property type="molecule type" value="Genomic_DNA"/>
</dbReference>
<evidence type="ECO:0000256" key="3">
    <source>
        <dbReference type="ARBA" id="ARBA00023004"/>
    </source>
</evidence>
<comment type="caution">
    <text evidence="6">The sequence shown here is derived from an EMBL/GenBank/DDBJ whole genome shotgun (WGS) entry which is preliminary data.</text>
</comment>
<dbReference type="GO" id="GO:0016020">
    <property type="term" value="C:membrane"/>
    <property type="evidence" value="ECO:0007669"/>
    <property type="project" value="TreeGrafter"/>
</dbReference>
<dbReference type="AlphaFoldDB" id="A0A840S8X4"/>
<name>A0A840S8X4_9BURK</name>
<evidence type="ECO:0000256" key="4">
    <source>
        <dbReference type="ARBA" id="ARBA00038168"/>
    </source>
</evidence>
<dbReference type="Gene3D" id="3.10.120.10">
    <property type="entry name" value="Cytochrome b5-like heme/steroid binding domain"/>
    <property type="match status" value="1"/>
</dbReference>
<protein>
    <submittedName>
        <fullName evidence="6">Cytochrome b involved in lipid metabolism</fullName>
    </submittedName>
</protein>
<comment type="similarity">
    <text evidence="4">Belongs to the cytochrome b5 family.</text>
</comment>
<organism evidence="6 7">
    <name type="scientific">Inhella inkyongensis</name>
    <dbReference type="NCBI Taxonomy" id="392593"/>
    <lineage>
        <taxon>Bacteria</taxon>
        <taxon>Pseudomonadati</taxon>
        <taxon>Pseudomonadota</taxon>
        <taxon>Betaproteobacteria</taxon>
        <taxon>Burkholderiales</taxon>
        <taxon>Sphaerotilaceae</taxon>
        <taxon>Inhella</taxon>
    </lineage>
</organism>
<dbReference type="PROSITE" id="PS50255">
    <property type="entry name" value="CYTOCHROME_B5_2"/>
    <property type="match status" value="1"/>
</dbReference>
<keyword evidence="3" id="KW-0408">Iron</keyword>
<dbReference type="RefSeq" id="WP_138856377.1">
    <property type="nucleotide sequence ID" value="NZ_CP040709.1"/>
</dbReference>
<dbReference type="InterPro" id="IPR036400">
    <property type="entry name" value="Cyt_B5-like_heme/steroid_sf"/>
</dbReference>
<evidence type="ECO:0000313" key="7">
    <source>
        <dbReference type="Proteomes" id="UP000554837"/>
    </source>
</evidence>
<dbReference type="OrthoDB" id="8173637at2"/>
<proteinExistence type="inferred from homology"/>
<keyword evidence="2" id="KW-0479">Metal-binding</keyword>
<gene>
    <name evidence="6" type="ORF">HNQ51_003436</name>
</gene>
<feature type="domain" description="Cytochrome b5 heme-binding" evidence="5">
    <location>
        <begin position="36"/>
        <end position="116"/>
    </location>
</feature>
<reference evidence="6 7" key="1">
    <citation type="submission" date="2020-08" db="EMBL/GenBank/DDBJ databases">
        <title>Genomic Encyclopedia of Type Strains, Phase IV (KMG-IV): sequencing the most valuable type-strain genomes for metagenomic binning, comparative biology and taxonomic classification.</title>
        <authorList>
            <person name="Goeker M."/>
        </authorList>
    </citation>
    <scope>NUCLEOTIDE SEQUENCE [LARGE SCALE GENOMIC DNA]</scope>
    <source>
        <strain evidence="6 7">DSM 23958</strain>
    </source>
</reference>
<dbReference type="PANTHER" id="PTHR19359">
    <property type="entry name" value="CYTOCHROME B5"/>
    <property type="match status" value="1"/>
</dbReference>
<evidence type="ECO:0000313" key="6">
    <source>
        <dbReference type="EMBL" id="MBB5206093.1"/>
    </source>
</evidence>
<dbReference type="Proteomes" id="UP000554837">
    <property type="component" value="Unassembled WGS sequence"/>
</dbReference>
<dbReference type="SMART" id="SM01117">
    <property type="entry name" value="Cyt-b5"/>
    <property type="match status" value="1"/>
</dbReference>
<keyword evidence="7" id="KW-1185">Reference proteome</keyword>